<dbReference type="SMART" id="SM00248">
    <property type="entry name" value="ANK"/>
    <property type="match status" value="2"/>
</dbReference>
<dbReference type="Pfam" id="PF12796">
    <property type="entry name" value="Ank_2"/>
    <property type="match status" value="1"/>
</dbReference>
<dbReference type="InterPro" id="IPR036770">
    <property type="entry name" value="Ankyrin_rpt-contain_sf"/>
</dbReference>
<dbReference type="InterPro" id="IPR055285">
    <property type="entry name" value="ANKRD13_C"/>
</dbReference>
<dbReference type="PROSITE" id="PS50297">
    <property type="entry name" value="ANK_REP_REGION"/>
    <property type="match status" value="1"/>
</dbReference>
<protein>
    <submittedName>
        <fullName evidence="11">Ankyrin repeat domain-containing protein 13C-like</fullName>
    </submittedName>
</protein>
<dbReference type="FunCoup" id="A0A6P8YEG8">
    <property type="interactions" value="1657"/>
</dbReference>
<feature type="domain" description="Ankyrin repeat" evidence="9">
    <location>
        <begin position="189"/>
        <end position="454"/>
    </location>
</feature>
<dbReference type="KEGG" id="tpal:117640099"/>
<accession>A0A6P8YEG8</accession>
<evidence type="ECO:0000313" key="11">
    <source>
        <dbReference type="RefSeq" id="XP_034232227.1"/>
    </source>
</evidence>
<organism evidence="11">
    <name type="scientific">Thrips palmi</name>
    <name type="common">Melon thrips</name>
    <dbReference type="NCBI Taxonomy" id="161013"/>
    <lineage>
        <taxon>Eukaryota</taxon>
        <taxon>Metazoa</taxon>
        <taxon>Ecdysozoa</taxon>
        <taxon>Arthropoda</taxon>
        <taxon>Hexapoda</taxon>
        <taxon>Insecta</taxon>
        <taxon>Pterygota</taxon>
        <taxon>Neoptera</taxon>
        <taxon>Paraneoptera</taxon>
        <taxon>Thysanoptera</taxon>
        <taxon>Terebrantia</taxon>
        <taxon>Thripoidea</taxon>
        <taxon>Thripidae</taxon>
        <taxon>Thrips</taxon>
    </lineage>
</organism>
<evidence type="ECO:0000259" key="9">
    <source>
        <dbReference type="Pfam" id="PF11904"/>
    </source>
</evidence>
<keyword evidence="10" id="KW-1185">Reference proteome</keyword>
<name>A0A6P8YEG8_THRPL</name>
<evidence type="ECO:0000256" key="7">
    <source>
        <dbReference type="ARBA" id="ARBA00037107"/>
    </source>
</evidence>
<evidence type="ECO:0000256" key="1">
    <source>
        <dbReference type="ARBA" id="ARBA00004586"/>
    </source>
</evidence>
<dbReference type="GO" id="GO:0005789">
    <property type="term" value="C:endoplasmic reticulum membrane"/>
    <property type="evidence" value="ECO:0007669"/>
    <property type="project" value="UniProtKB-SubCell"/>
</dbReference>
<dbReference type="InterPro" id="IPR021832">
    <property type="entry name" value="ANKRD13"/>
</dbReference>
<keyword evidence="3" id="KW-0256">Endoplasmic reticulum</keyword>
<comment type="subcellular location">
    <subcellularLocation>
        <location evidence="1">Endoplasmic reticulum membrane</location>
    </subcellularLocation>
</comment>
<feature type="repeat" description="ANK" evidence="8">
    <location>
        <begin position="73"/>
        <end position="105"/>
    </location>
</feature>
<evidence type="ECO:0000313" key="10">
    <source>
        <dbReference type="Proteomes" id="UP000515158"/>
    </source>
</evidence>
<dbReference type="AlphaFoldDB" id="A0A6P8YEG8"/>
<dbReference type="Gene3D" id="1.25.40.20">
    <property type="entry name" value="Ankyrin repeat-containing domain"/>
    <property type="match status" value="1"/>
</dbReference>
<sequence>MMGDIDDDNDDLDDMEAVGDEVAVIGKYHTEYEMDRAREGRASCAIHECVFLDDARLLCTFARKFNVDEQDKHGNTALHVACMLGKKELVHLLLSHGSSPTIRNLNGWSPLAEAISYGDRQTISSMLRKVNILSHNRRDSFMPKLAKVLNGMEDFCLNFKWDFQSWVPLVSRILPSDVCRLRKKGSNIRLDTTLVDFDDKRWVRGDLSIFFFGEKPTSHSLAIVDNNMGVFQWIQYTGDTDRNHEEEVDFLMSTDIVNAHISTKHMHFTRLQKGWLFREDRSEPVGNYNSDFYTIHGITFKTSKRREHLSKEDVQKNKMVYDWFMKDGPALPDEYGQPPPIRKSLPPPPKSNVTWREYISAEPGKHPILGRPIICKETSKAYRATVAMTPDFPMSVDMLLNVLQAIAPLKHYSRLRDIIGVKLPPGFPVQIDVPIIPTISAKVTFLDFQFTNDLREEDFKIPAEYLEDRGRFPRL</sequence>
<keyword evidence="4 8" id="KW-0040">ANK repeat</keyword>
<dbReference type="PANTHER" id="PTHR12447">
    <property type="entry name" value="ANKYRIN REPEAT DOMAIN-CONTAINING PROTEIN 13"/>
    <property type="match status" value="1"/>
</dbReference>
<evidence type="ECO:0000256" key="3">
    <source>
        <dbReference type="ARBA" id="ARBA00022824"/>
    </source>
</evidence>
<keyword evidence="6" id="KW-0143">Chaperone</keyword>
<dbReference type="PANTHER" id="PTHR12447:SF25">
    <property type="entry name" value="ANKYRIN REPEAT DOMAIN-CONTAINING PROTEIN 13C"/>
    <property type="match status" value="1"/>
</dbReference>
<keyword evidence="2" id="KW-0677">Repeat</keyword>
<evidence type="ECO:0000256" key="4">
    <source>
        <dbReference type="ARBA" id="ARBA00023043"/>
    </source>
</evidence>
<dbReference type="GeneID" id="117640099"/>
<dbReference type="SUPFAM" id="SSF48403">
    <property type="entry name" value="Ankyrin repeat"/>
    <property type="match status" value="1"/>
</dbReference>
<dbReference type="InParanoid" id="A0A6P8YEG8"/>
<dbReference type="Pfam" id="PF11904">
    <property type="entry name" value="ANKRD13_C"/>
    <property type="match status" value="1"/>
</dbReference>
<reference evidence="11" key="1">
    <citation type="submission" date="2025-08" db="UniProtKB">
        <authorList>
            <consortium name="RefSeq"/>
        </authorList>
    </citation>
    <scope>IDENTIFICATION</scope>
    <source>
        <tissue evidence="11">Total insect</tissue>
    </source>
</reference>
<evidence type="ECO:0000256" key="8">
    <source>
        <dbReference type="PROSITE-ProRule" id="PRU00023"/>
    </source>
</evidence>
<dbReference type="RefSeq" id="XP_034232227.1">
    <property type="nucleotide sequence ID" value="XM_034376336.1"/>
</dbReference>
<dbReference type="InterPro" id="IPR002110">
    <property type="entry name" value="Ankyrin_rpt"/>
</dbReference>
<dbReference type="PROSITE" id="PS50088">
    <property type="entry name" value="ANK_REPEAT"/>
    <property type="match status" value="1"/>
</dbReference>
<dbReference type="GO" id="GO:0006621">
    <property type="term" value="P:protein retention in ER lumen"/>
    <property type="evidence" value="ECO:0007669"/>
    <property type="project" value="TreeGrafter"/>
</dbReference>
<proteinExistence type="predicted"/>
<evidence type="ECO:0000256" key="5">
    <source>
        <dbReference type="ARBA" id="ARBA00023136"/>
    </source>
</evidence>
<comment type="function">
    <text evidence="7">Acts as a molecular chaperone for G protein-coupled receptors, regulating their biogenesis and exit from the ER.</text>
</comment>
<dbReference type="GO" id="GO:0005102">
    <property type="term" value="F:signaling receptor binding"/>
    <property type="evidence" value="ECO:0007669"/>
    <property type="project" value="TreeGrafter"/>
</dbReference>
<dbReference type="OrthoDB" id="1585644at2759"/>
<keyword evidence="5" id="KW-0472">Membrane</keyword>
<evidence type="ECO:0000256" key="2">
    <source>
        <dbReference type="ARBA" id="ARBA00022737"/>
    </source>
</evidence>
<gene>
    <name evidence="11" type="primary">LOC117640099</name>
</gene>
<dbReference type="Proteomes" id="UP000515158">
    <property type="component" value="Unplaced"/>
</dbReference>
<evidence type="ECO:0000256" key="6">
    <source>
        <dbReference type="ARBA" id="ARBA00023186"/>
    </source>
</evidence>